<organism evidence="2 3">
    <name type="scientific">Parathielavia appendiculata</name>
    <dbReference type="NCBI Taxonomy" id="2587402"/>
    <lineage>
        <taxon>Eukaryota</taxon>
        <taxon>Fungi</taxon>
        <taxon>Dikarya</taxon>
        <taxon>Ascomycota</taxon>
        <taxon>Pezizomycotina</taxon>
        <taxon>Sordariomycetes</taxon>
        <taxon>Sordariomycetidae</taxon>
        <taxon>Sordariales</taxon>
        <taxon>Chaetomiaceae</taxon>
        <taxon>Parathielavia</taxon>
    </lineage>
</organism>
<proteinExistence type="predicted"/>
<feature type="non-terminal residue" evidence="2">
    <location>
        <position position="62"/>
    </location>
</feature>
<gene>
    <name evidence="2" type="ORF">N657DRAFT_649553</name>
</gene>
<evidence type="ECO:0000313" key="3">
    <source>
        <dbReference type="Proteomes" id="UP001302602"/>
    </source>
</evidence>
<feature type="compositionally biased region" description="Polar residues" evidence="1">
    <location>
        <begin position="16"/>
        <end position="26"/>
    </location>
</feature>
<dbReference type="GeneID" id="87830518"/>
<accession>A0AAN6TTQ0</accession>
<sequence length="62" mass="6929">METNHPNLPERRPNPDQATTEPSRTVFQKFEPAQSHPFQAASTGRSRTKPQSPIGSWPKAAM</sequence>
<evidence type="ECO:0000313" key="2">
    <source>
        <dbReference type="EMBL" id="KAK4119980.1"/>
    </source>
</evidence>
<dbReference type="AlphaFoldDB" id="A0AAN6TTQ0"/>
<feature type="compositionally biased region" description="Polar residues" evidence="1">
    <location>
        <begin position="36"/>
        <end position="54"/>
    </location>
</feature>
<name>A0AAN6TTQ0_9PEZI</name>
<evidence type="ECO:0000256" key="1">
    <source>
        <dbReference type="SAM" id="MobiDB-lite"/>
    </source>
</evidence>
<comment type="caution">
    <text evidence="2">The sequence shown here is derived from an EMBL/GenBank/DDBJ whole genome shotgun (WGS) entry which is preliminary data.</text>
</comment>
<dbReference type="RefSeq" id="XP_062643752.1">
    <property type="nucleotide sequence ID" value="XM_062793749.1"/>
</dbReference>
<dbReference type="EMBL" id="MU853242">
    <property type="protein sequence ID" value="KAK4119980.1"/>
    <property type="molecule type" value="Genomic_DNA"/>
</dbReference>
<reference evidence="2" key="1">
    <citation type="journal article" date="2023" name="Mol. Phylogenet. Evol.">
        <title>Genome-scale phylogeny and comparative genomics of the fungal order Sordariales.</title>
        <authorList>
            <person name="Hensen N."/>
            <person name="Bonometti L."/>
            <person name="Westerberg I."/>
            <person name="Brannstrom I.O."/>
            <person name="Guillou S."/>
            <person name="Cros-Aarteil S."/>
            <person name="Calhoun S."/>
            <person name="Haridas S."/>
            <person name="Kuo A."/>
            <person name="Mondo S."/>
            <person name="Pangilinan J."/>
            <person name="Riley R."/>
            <person name="LaButti K."/>
            <person name="Andreopoulos B."/>
            <person name="Lipzen A."/>
            <person name="Chen C."/>
            <person name="Yan M."/>
            <person name="Daum C."/>
            <person name="Ng V."/>
            <person name="Clum A."/>
            <person name="Steindorff A."/>
            <person name="Ohm R.A."/>
            <person name="Martin F."/>
            <person name="Silar P."/>
            <person name="Natvig D.O."/>
            <person name="Lalanne C."/>
            <person name="Gautier V."/>
            <person name="Ament-Velasquez S.L."/>
            <person name="Kruys A."/>
            <person name="Hutchinson M.I."/>
            <person name="Powell A.J."/>
            <person name="Barry K."/>
            <person name="Miller A.N."/>
            <person name="Grigoriev I.V."/>
            <person name="Debuchy R."/>
            <person name="Gladieux P."/>
            <person name="Hiltunen Thoren M."/>
            <person name="Johannesson H."/>
        </authorList>
    </citation>
    <scope>NUCLEOTIDE SEQUENCE</scope>
    <source>
        <strain evidence="2">CBS 731.68</strain>
    </source>
</reference>
<dbReference type="Proteomes" id="UP001302602">
    <property type="component" value="Unassembled WGS sequence"/>
</dbReference>
<reference evidence="2" key="2">
    <citation type="submission" date="2023-05" db="EMBL/GenBank/DDBJ databases">
        <authorList>
            <consortium name="Lawrence Berkeley National Laboratory"/>
            <person name="Steindorff A."/>
            <person name="Hensen N."/>
            <person name="Bonometti L."/>
            <person name="Westerberg I."/>
            <person name="Brannstrom I.O."/>
            <person name="Guillou S."/>
            <person name="Cros-Aarteil S."/>
            <person name="Calhoun S."/>
            <person name="Haridas S."/>
            <person name="Kuo A."/>
            <person name="Mondo S."/>
            <person name="Pangilinan J."/>
            <person name="Riley R."/>
            <person name="Labutti K."/>
            <person name="Andreopoulos B."/>
            <person name="Lipzen A."/>
            <person name="Chen C."/>
            <person name="Yanf M."/>
            <person name="Daum C."/>
            <person name="Ng V."/>
            <person name="Clum A."/>
            <person name="Ohm R."/>
            <person name="Martin F."/>
            <person name="Silar P."/>
            <person name="Natvig D."/>
            <person name="Lalanne C."/>
            <person name="Gautier V."/>
            <person name="Ament-Velasquez S.L."/>
            <person name="Kruys A."/>
            <person name="Hutchinson M.I."/>
            <person name="Powell A.J."/>
            <person name="Barry K."/>
            <person name="Miller A.N."/>
            <person name="Grigoriev I.V."/>
            <person name="Debuchy R."/>
            <person name="Gladieux P."/>
            <person name="Thoren M.H."/>
            <person name="Johannesson H."/>
        </authorList>
    </citation>
    <scope>NUCLEOTIDE SEQUENCE</scope>
    <source>
        <strain evidence="2">CBS 731.68</strain>
    </source>
</reference>
<protein>
    <submittedName>
        <fullName evidence="2">Uncharacterized protein</fullName>
    </submittedName>
</protein>
<keyword evidence="3" id="KW-1185">Reference proteome</keyword>
<feature type="region of interest" description="Disordered" evidence="1">
    <location>
        <begin position="1"/>
        <end position="62"/>
    </location>
</feature>